<accession>A0A8J9YRI8</accession>
<evidence type="ECO:0000313" key="3">
    <source>
        <dbReference type="Proteomes" id="UP000838412"/>
    </source>
</evidence>
<keyword evidence="3" id="KW-1185">Reference proteome</keyword>
<feature type="region of interest" description="Disordered" evidence="1">
    <location>
        <begin position="301"/>
        <end position="351"/>
    </location>
</feature>
<dbReference type="AlphaFoldDB" id="A0A8J9YRI8"/>
<feature type="region of interest" description="Disordered" evidence="1">
    <location>
        <begin position="1"/>
        <end position="27"/>
    </location>
</feature>
<proteinExistence type="predicted"/>
<feature type="region of interest" description="Disordered" evidence="1">
    <location>
        <begin position="63"/>
        <end position="83"/>
    </location>
</feature>
<feature type="region of interest" description="Disordered" evidence="1">
    <location>
        <begin position="130"/>
        <end position="159"/>
    </location>
</feature>
<reference evidence="2" key="1">
    <citation type="submission" date="2022-01" db="EMBL/GenBank/DDBJ databases">
        <authorList>
            <person name="Braso-Vives M."/>
        </authorList>
    </citation>
    <scope>NUCLEOTIDE SEQUENCE</scope>
</reference>
<organism evidence="2 3">
    <name type="scientific">Branchiostoma lanceolatum</name>
    <name type="common">Common lancelet</name>
    <name type="synonym">Amphioxus lanceolatum</name>
    <dbReference type="NCBI Taxonomy" id="7740"/>
    <lineage>
        <taxon>Eukaryota</taxon>
        <taxon>Metazoa</taxon>
        <taxon>Chordata</taxon>
        <taxon>Cephalochordata</taxon>
        <taxon>Leptocardii</taxon>
        <taxon>Amphioxiformes</taxon>
        <taxon>Branchiostomatidae</taxon>
        <taxon>Branchiostoma</taxon>
    </lineage>
</organism>
<protein>
    <submittedName>
        <fullName evidence="2">Hypp5674 protein</fullName>
    </submittedName>
</protein>
<dbReference type="Proteomes" id="UP000838412">
    <property type="component" value="Chromosome 10"/>
</dbReference>
<evidence type="ECO:0000313" key="2">
    <source>
        <dbReference type="EMBL" id="CAH1238969.1"/>
    </source>
</evidence>
<dbReference type="EMBL" id="OV696695">
    <property type="protein sequence ID" value="CAH1238969.1"/>
    <property type="molecule type" value="Genomic_DNA"/>
</dbReference>
<evidence type="ECO:0000256" key="1">
    <source>
        <dbReference type="SAM" id="MobiDB-lite"/>
    </source>
</evidence>
<sequence length="447" mass="49830">MDIRQEQDSTHWSTWLQGQEKHRHQTGTGLDSLEHLATGAGKHGHQTGTRLCSLEHLATGTGKTWTSHRNRTRLSGAPGYRGRKNMDIRQEQDLTHWSTWLQGQEKHGHQTGTGLDSLEHLATGAGKTWTSDRNRTRLTGAPGYRGRKKHGHQTGTGLDSLEHLATGAGKTWTSDRNRTRLTGAPGYRDRKNMDIRQEQDSTHWSTWLQGQEKRGHQTGTGLDSLEHLATGAGKTWTSDRNRTRLTGAPGYRDRKNVDIRQEQGPTHWSTWLQGQEKHGHQTGIGLDSLEHLATGAGKTWTSDRNRTQLTGAPGYRGRKTWTSDRNRTRLTGAPGYRDRKKHGHQTGTGLDSLEHLATGAGKTWTSDRNRTLLTGAPGYRGKTWTSDRNRTLLTGAPGYRDRKNMDITQEQDSAHWSTWLQGQKIHGHQTGTGLDSLEHLATGAGKT</sequence>
<gene>
    <name evidence="2" type="primary">Hypp5674</name>
    <name evidence="2" type="ORF">BLAG_LOCUS3368</name>
</gene>
<name>A0A8J9YRI8_BRALA</name>